<dbReference type="STRING" id="670052.PA27867_3188"/>
<keyword evidence="5" id="KW-1185">Reference proteome</keyword>
<keyword evidence="1" id="KW-0472">Membrane</keyword>
<dbReference type="OrthoDB" id="9810871at2"/>
<dbReference type="KEGG" id="cart:PA27867_3188"/>
<dbReference type="InterPro" id="IPR012533">
    <property type="entry name" value="YcnI-copper_dom"/>
</dbReference>
<gene>
    <name evidence="4" type="ORF">PA27867_3188</name>
</gene>
<evidence type="ECO:0000259" key="3">
    <source>
        <dbReference type="Pfam" id="PF07987"/>
    </source>
</evidence>
<dbReference type="EMBL" id="CP016282">
    <property type="protein sequence ID" value="ANP74118.1"/>
    <property type="molecule type" value="Genomic_DNA"/>
</dbReference>
<keyword evidence="2" id="KW-0732">Signal</keyword>
<organism evidence="4 5">
    <name type="scientific">Cryobacterium arcticum</name>
    <dbReference type="NCBI Taxonomy" id="670052"/>
    <lineage>
        <taxon>Bacteria</taxon>
        <taxon>Bacillati</taxon>
        <taxon>Actinomycetota</taxon>
        <taxon>Actinomycetes</taxon>
        <taxon>Micrococcales</taxon>
        <taxon>Microbacteriaceae</taxon>
        <taxon>Cryobacterium</taxon>
    </lineage>
</organism>
<dbReference type="Pfam" id="PF07987">
    <property type="entry name" value="DUF1775"/>
    <property type="match status" value="1"/>
</dbReference>
<accession>A0A1B1BNN0</accession>
<proteinExistence type="predicted"/>
<evidence type="ECO:0000256" key="2">
    <source>
        <dbReference type="SAM" id="SignalP"/>
    </source>
</evidence>
<feature type="chain" id="PRO_5008520022" evidence="2">
    <location>
        <begin position="30"/>
        <end position="236"/>
    </location>
</feature>
<dbReference type="InterPro" id="IPR038507">
    <property type="entry name" value="YcnI-like_sf"/>
</dbReference>
<reference evidence="4 5" key="1">
    <citation type="submission" date="2016-06" db="EMBL/GenBank/DDBJ databases">
        <title>Genome sequencing of Cryobacterium arcticum PAMC 27867.</title>
        <authorList>
            <person name="Lee J."/>
            <person name="Kim O.-S."/>
        </authorList>
    </citation>
    <scope>NUCLEOTIDE SEQUENCE [LARGE SCALE GENOMIC DNA]</scope>
    <source>
        <strain evidence="4 5">PAMC 27867</strain>
    </source>
</reference>
<protein>
    <submittedName>
        <fullName evidence="4">Nuclear export factor GLE1</fullName>
    </submittedName>
</protein>
<name>A0A1B1BNN0_9MICO</name>
<feature type="transmembrane region" description="Helical" evidence="1">
    <location>
        <begin position="207"/>
        <end position="229"/>
    </location>
</feature>
<feature type="domain" description="YncI copper-binding" evidence="3">
    <location>
        <begin position="30"/>
        <end position="175"/>
    </location>
</feature>
<evidence type="ECO:0000313" key="4">
    <source>
        <dbReference type="EMBL" id="ANP74118.1"/>
    </source>
</evidence>
<evidence type="ECO:0000256" key="1">
    <source>
        <dbReference type="SAM" id="Phobius"/>
    </source>
</evidence>
<dbReference type="Proteomes" id="UP000092582">
    <property type="component" value="Chromosome 1"/>
</dbReference>
<feature type="signal peptide" evidence="2">
    <location>
        <begin position="1"/>
        <end position="29"/>
    </location>
</feature>
<keyword evidence="1" id="KW-1133">Transmembrane helix</keyword>
<keyword evidence="1" id="KW-0812">Transmembrane</keyword>
<evidence type="ECO:0000313" key="5">
    <source>
        <dbReference type="Proteomes" id="UP000092582"/>
    </source>
</evidence>
<dbReference type="CDD" id="cd08545">
    <property type="entry name" value="YcnI_like"/>
    <property type="match status" value="1"/>
</dbReference>
<dbReference type="RefSeq" id="WP_066598041.1">
    <property type="nucleotide sequence ID" value="NZ_CP016282.1"/>
</dbReference>
<dbReference type="Gene3D" id="2.60.40.2230">
    <property type="entry name" value="Uncharacterised protein YcnI-like PF07987, DUF1775"/>
    <property type="match status" value="1"/>
</dbReference>
<dbReference type="AlphaFoldDB" id="A0A1B1BNN0"/>
<sequence precursor="true">MKLSTPVFAATTLLGAGLLALSAPLAASAHVEVEPSSTAAGSYSLLTFSVGHGCDGSATTGITIDIPDTITSVTPTVNPGWTAAKVAVDLATPLEDGEGDTITTRVGQVTYTADAPLADGYRTTFALSLQIPADAVGKTLSFPVLQTCEVGSTSWSDAAVEGEAEPAHPAPALVVTEATAEAGHGHGGTEASADDADASTPVASDDVLARLLGIGGLVVGAVGLVVAVASRRKNAA</sequence>